<accession>A0ACD1H6Z3</accession>
<organism evidence="1 2">
    <name type="scientific">Aspergillus aculeatinus CBS 121060</name>
    <dbReference type="NCBI Taxonomy" id="1448322"/>
    <lineage>
        <taxon>Eukaryota</taxon>
        <taxon>Fungi</taxon>
        <taxon>Dikarya</taxon>
        <taxon>Ascomycota</taxon>
        <taxon>Pezizomycotina</taxon>
        <taxon>Eurotiomycetes</taxon>
        <taxon>Eurotiomycetidae</taxon>
        <taxon>Eurotiales</taxon>
        <taxon>Aspergillaceae</taxon>
        <taxon>Aspergillus</taxon>
        <taxon>Aspergillus subgen. Circumdati</taxon>
    </lineage>
</organism>
<dbReference type="EMBL" id="KZ824960">
    <property type="protein sequence ID" value="RAH69388.1"/>
    <property type="molecule type" value="Genomic_DNA"/>
</dbReference>
<proteinExistence type="predicted"/>
<dbReference type="Proteomes" id="UP000249661">
    <property type="component" value="Unassembled WGS sequence"/>
</dbReference>
<sequence>MTNPTSLRNGTANGADIGKKRGSHRRSQSVESGAPVPIAICGMGMRLPGGIRDEEALYDFLIDRKDARSVVPRDRYNIEAYFSPHDKPGTVSTRHGYFLDLDLGCFDPSTFTITAPEAAQLDPNQRLILEVVREAFESGGEADWRGKKIGTYVGLFGEDWLDMRRKDPSYASPSELLGALDYAIANRIAYEYDLKGPSMMVKTACSSAGVALHEAMQEIQRGNIPAAVVAGANLIFAPGMTVAMRVQSALSPEGSSKSFDATADGYARGEAVTALYIKRLDEAVRDGNAIRGILRASASNADGRTPGFSAPSAAAHEAAIREAYSVAGLDFSQTAMVEAHGTGTATGDPIEANAIAKCFGGAGVYLGAVKPNLGHSEGAAALTIPWEEAKLVVPVKACPWPKNRAERIGVNSFGIGGSNVHFILDSAASFGLGISNPIPLPMAVQNRKKTLLIFSAGHPEAVKAMTRNSQNYLSRFPDRLEIIAHNLSEGRERLKYRTFCVTDGSQPLSGPTPALCQNLTRPAFVSFTDVLCYSDDKIVLKAEYSQPICTALQIALVDLLAFWGVRPSAVIGHSSGEIAASYAAGALTKSEAITIAFYRGHVCKDAPQKGGMAAVGLGKTQVAQFLLPGVSIACENSPSSVTLAGDIDILDKVLANIKGKDEETFIRTLQVEMAYHSGHMHPVANRYHDLIVDRLDPRVPTVPFYSSVYGGKVLSEASHFRSHYWKDNLENPILFDSAVKSMIRDLPHVALVEIGPHSALRGALRQIMQSMSRSMVYTSTLKRGESDTESFLSAIGQLFIAGVNTSILSDPLHAVVLPDMPKYPWHYEKRYWAESRVMHNWRFRRHLPHDLLGVRILEGTDLVPTWRNNVRLLNLPWLRDHRVGKDVVFPAAGYIAVAGAAVAQLADSDVRDYTVRAVDLHQALILLDEVDTEIITTLRPQRLTSSLSSSWYEFQIESYNGEAWKKHCSGLVRSGRASAPPAAIERTPQAQTLARKVSSARWYETVARVGLNYGARFMGLCNITASVTEKKSAVEVDDNPGMPSESNYPLHPASLDLALQAWMRAIVQGDYRLFDHLLLPKFVGEVYVGNATGRKMHLYSTNSGPDLSGGHSYGVGDDGTLLFYMKDPVLTRFEPDQNARNELMAITMEWKPALQFLDSGELTRPAYDTRDQLALAERLYVPCALESDFALRGVSTPQHPHLEKYRHWLQQQCALFAQPGYILVGDSVDLVKMSSPVRRAIIPKALEECIARGCGSYGLAVWKTYDQIINVFEGRVDFLDVMIRDGTLTSVYDWMNNALDISEFFQLLGHMQPQMRVLEIGAGTGGLTAKVLSNLRSAYGERLYLQYTFTDISSGFFSAARNRFQDFEAIEYKVLDISQDPLEQGFQGEVYDLIIASNVLHATPCLHDTLVHVRNLLKPEGRLFLQELSPVFQSMAFVMGLFAGWWLGAEDGRVNAPFISPEEWDTRLRAAGFDGCETVRLDNERPYHINANIVARPASDFVYPKTMTLLSGPCCIHPLALHVGSLLQQRGYQTQHRQVSDVEQQPLPEQDLISFLDLDHPFLQDPSQADWDLFLQMVQTLQQSSVLWLSPLTQMQAQDPHGALILGMTRTIRSELAMPLATLELESHDSLAAADAVVRVFMQLQRSNEAGADDLDPDMEFCWANGALHVGRYHWYPVKEALQKPITEPETKALRVKKRGLLQSLYWSGGTLPELAADQVQIRTQAVGMNYKDVLIAMGVVDGGLPNIALGKEGAGYVTKVGADVGHLQVGDRVLYLNNTTSSLATEAQTLGRLTVRIPDTLGFEDAATMPAVYVTVLIALVDKARLENGQSILIHAAAGGIGIAAINVARWLGLEIYCTVGSEPKAAFLVREHGIPRGRIFHSRNASFQDDIMVATNGIGVDSVLNYLSGELLHASWECVAACGCMVEIGKRDMLGRGQLALDRFEDNRAYIGLDLALSVVAAPAQVSRQMKRMLDLYAKGHIRPLHPVTFYDAHDVQEAFRYMQTGSHIGKVVIRMSEDTNRALQWRPETPKPSFRQDRAYLLVGGMGGLGKAIDTWMVTHGAKHLIFLSRSAGASEKDQEFIHELRLRGCAVQAIAGDVANFDTVQNVIDQAPRPIAGVMQMAMVLCDVGILDMTVDDYRTPLRPKVDGTWNLHRALGPSNADLDFFVLFSSVGGQVGYWGQANYAAANTFLDAFVQYRHAQGLPASVQDIGAINDVGFISQNPSVRSAMEAGSARLFTEQDFLDTLQLTIARSSARPPYDGRPPGTAAGLGRVFHNPSQVSQVMESRLPITHPDNHIVWKRDPRMAIYRNIETVAAQGEDATGGGGGSSSSSMLKSFLAEISTDPARLQQPAAAEFLAGELRDRVADFLMRRAEDGAEPLDLGLSLTEVGVDSLVAIELRNWWKQNLAVEVSALELKSGGSILELGELAARRLQEKVLGNGQR</sequence>
<gene>
    <name evidence="1" type="ORF">BO66DRAFT_375480</name>
</gene>
<evidence type="ECO:0000313" key="2">
    <source>
        <dbReference type="Proteomes" id="UP000249661"/>
    </source>
</evidence>
<keyword evidence="2" id="KW-1185">Reference proteome</keyword>
<evidence type="ECO:0000313" key="1">
    <source>
        <dbReference type="EMBL" id="RAH69388.1"/>
    </source>
</evidence>
<reference evidence="1" key="1">
    <citation type="submission" date="2018-02" db="EMBL/GenBank/DDBJ databases">
        <title>The genomes of Aspergillus section Nigri reveals drivers in fungal speciation.</title>
        <authorList>
            <consortium name="DOE Joint Genome Institute"/>
            <person name="Vesth T.C."/>
            <person name="Nybo J."/>
            <person name="Theobald S."/>
            <person name="Brandl J."/>
            <person name="Frisvad J.C."/>
            <person name="Nielsen K.F."/>
            <person name="Lyhne E.K."/>
            <person name="Kogle M.E."/>
            <person name="Kuo A."/>
            <person name="Riley R."/>
            <person name="Clum A."/>
            <person name="Nolan M."/>
            <person name="Lipzen A."/>
            <person name="Salamov A."/>
            <person name="Henrissat B."/>
            <person name="Wiebenga A."/>
            <person name="De vries R.P."/>
            <person name="Grigoriev I.V."/>
            <person name="Mortensen U.H."/>
            <person name="Andersen M.R."/>
            <person name="Baker S.E."/>
        </authorList>
    </citation>
    <scope>NUCLEOTIDE SEQUENCE</scope>
    <source>
        <strain evidence="1">CBS 121060</strain>
    </source>
</reference>
<protein>
    <submittedName>
        <fullName evidence="1">Uncharacterized protein</fullName>
    </submittedName>
</protein>
<name>A0ACD1H6Z3_9EURO</name>